<feature type="transmembrane region" description="Helical" evidence="1">
    <location>
        <begin position="77"/>
        <end position="96"/>
    </location>
</feature>
<evidence type="ECO:0000313" key="4">
    <source>
        <dbReference type="Proteomes" id="UP000595847"/>
    </source>
</evidence>
<evidence type="ECO:0000313" key="5">
    <source>
        <dbReference type="Proteomes" id="UP000677234"/>
    </source>
</evidence>
<dbReference type="AlphaFoldDB" id="A0A7T5EKV2"/>
<dbReference type="EMBL" id="CP073708">
    <property type="protein sequence ID" value="QUO41502.1"/>
    <property type="molecule type" value="Genomic_DNA"/>
</dbReference>
<keyword evidence="1" id="KW-0812">Transmembrane</keyword>
<accession>A0A7T5EKV2</accession>
<protein>
    <submittedName>
        <fullName evidence="2">Uncharacterized protein</fullName>
    </submittedName>
</protein>
<sequence length="100" mass="11329">MSVAAYVYAQQTTIKLVLTLAIYHAQNVTVMDEILGELDKAKGVHTRTASHIEFLYDQVQMIRDTHRPKNKQLAGRLAMLAAGFLVAVSVMTYLFWNQFL</sequence>
<keyword evidence="1" id="KW-1133">Transmembrane helix</keyword>
<keyword evidence="1" id="KW-0472">Membrane</keyword>
<dbReference type="KEGG" id="bcop:JD108_21875"/>
<reference evidence="2 4" key="1">
    <citation type="submission" date="2020-12" db="EMBL/GenBank/DDBJ databases">
        <title>strain FJAT-54423T represents a novel species of the genus Brevibacillus.</title>
        <authorList>
            <person name="Tang R."/>
        </authorList>
    </citation>
    <scope>NUCLEOTIDE SEQUENCE [LARGE SCALE GENOMIC DNA]</scope>
    <source>
        <strain evidence="2 4">FJAT-54423</strain>
    </source>
</reference>
<reference evidence="3" key="2">
    <citation type="submission" date="2021-04" db="EMBL/GenBank/DDBJ databases">
        <title>Brevibacillus composti FJAT-54423, complete genome.</title>
        <authorList>
            <person name="Tang R."/>
        </authorList>
    </citation>
    <scope>NUCLEOTIDE SEQUENCE</scope>
    <source>
        <strain evidence="3">FJAT-54424</strain>
    </source>
</reference>
<name>A0A7T5EKV2_9BACL</name>
<dbReference type="Proteomes" id="UP000677234">
    <property type="component" value="Chromosome"/>
</dbReference>
<dbReference type="EMBL" id="CP066308">
    <property type="protein sequence ID" value="QQE74420.1"/>
    <property type="molecule type" value="Genomic_DNA"/>
</dbReference>
<evidence type="ECO:0000313" key="2">
    <source>
        <dbReference type="EMBL" id="QQE74420.1"/>
    </source>
</evidence>
<evidence type="ECO:0000313" key="3">
    <source>
        <dbReference type="EMBL" id="QUO41502.1"/>
    </source>
</evidence>
<proteinExistence type="predicted"/>
<evidence type="ECO:0000256" key="1">
    <source>
        <dbReference type="SAM" id="Phobius"/>
    </source>
</evidence>
<organism evidence="2 4">
    <name type="scientific">Brevibacillus composti</name>
    <dbReference type="NCBI Taxonomy" id="2796470"/>
    <lineage>
        <taxon>Bacteria</taxon>
        <taxon>Bacillati</taxon>
        <taxon>Bacillota</taxon>
        <taxon>Bacilli</taxon>
        <taxon>Bacillales</taxon>
        <taxon>Paenibacillaceae</taxon>
        <taxon>Brevibacillus</taxon>
    </lineage>
</organism>
<dbReference type="RefSeq" id="WP_198828000.1">
    <property type="nucleotide sequence ID" value="NZ_CP066308.1"/>
</dbReference>
<dbReference type="Proteomes" id="UP000595847">
    <property type="component" value="Chromosome"/>
</dbReference>
<gene>
    <name evidence="2" type="ORF">JD108_21875</name>
    <name evidence="3" type="ORF">KDJ56_21810</name>
</gene>
<keyword evidence="5" id="KW-1185">Reference proteome</keyword>